<accession>A0A1S8Y6G0</accession>
<dbReference type="InterPro" id="IPR003497">
    <property type="entry name" value="BRO_N_domain"/>
</dbReference>
<keyword evidence="3" id="KW-1185">Reference proteome</keyword>
<dbReference type="AlphaFoldDB" id="A0A1S8Y6G0"/>
<feature type="domain" description="Bro-N" evidence="1">
    <location>
        <begin position="10"/>
        <end position="108"/>
    </location>
</feature>
<name>A0A1S8Y6G0_9GAMM</name>
<dbReference type="EMBL" id="MRUL01000043">
    <property type="protein sequence ID" value="OON34634.1"/>
    <property type="molecule type" value="Genomic_DNA"/>
</dbReference>
<proteinExistence type="predicted"/>
<comment type="caution">
    <text evidence="2">The sequence shown here is derived from an EMBL/GenBank/DDBJ whole genome shotgun (WGS) entry which is preliminary data.</text>
</comment>
<reference evidence="2 3" key="1">
    <citation type="submission" date="2016-12" db="EMBL/GenBank/DDBJ databases">
        <title>Izhakiella australiana sp. nov. of genus Izhakiella isolated from Australian desert.</title>
        <authorList>
            <person name="Ji M."/>
        </authorList>
    </citation>
    <scope>NUCLEOTIDE SEQUENCE [LARGE SCALE GENOMIC DNA]</scope>
    <source>
        <strain evidence="2 3">D4N98</strain>
    </source>
</reference>
<evidence type="ECO:0000259" key="1">
    <source>
        <dbReference type="SMART" id="SM01040"/>
    </source>
</evidence>
<protein>
    <recommendedName>
        <fullName evidence="1">Bro-N domain-containing protein</fullName>
    </recommendedName>
</protein>
<dbReference type="Proteomes" id="UP000190667">
    <property type="component" value="Unassembled WGS sequence"/>
</dbReference>
<organism evidence="2 3">
    <name type="scientific">Izhakiella australiensis</name>
    <dbReference type="NCBI Taxonomy" id="1926881"/>
    <lineage>
        <taxon>Bacteria</taxon>
        <taxon>Pseudomonadati</taxon>
        <taxon>Pseudomonadota</taxon>
        <taxon>Gammaproteobacteria</taxon>
        <taxon>Enterobacterales</taxon>
        <taxon>Erwiniaceae</taxon>
        <taxon>Izhakiella</taxon>
    </lineage>
</organism>
<dbReference type="RefSeq" id="WP_078005151.1">
    <property type="nucleotide sequence ID" value="NZ_MRUL01000043.1"/>
</dbReference>
<dbReference type="STRING" id="1926881.BTJ39_23870"/>
<evidence type="ECO:0000313" key="3">
    <source>
        <dbReference type="Proteomes" id="UP000190667"/>
    </source>
</evidence>
<evidence type="ECO:0000313" key="2">
    <source>
        <dbReference type="EMBL" id="OON34634.1"/>
    </source>
</evidence>
<dbReference type="SMART" id="SM01040">
    <property type="entry name" value="Bro-N"/>
    <property type="match status" value="1"/>
</dbReference>
<sequence length="190" mass="21218">MKELTFKDHSVVPFDNGDGKIWFTGEQLADLLGYADSKKVSNICNRHKDEFTESMTDILKVRTSNENNEIQYTSVRAFSVRGSHLVGMLSRTKVAKDLRIWLLDLVEKEAGVEIEALDVQSLAQLAGQGIHDAIATFDKKSFKHRGQKGSGLMAQRKRDIKRVKEATLLALKLTQFAIPDLGDFPDGEPA</sequence>
<gene>
    <name evidence="2" type="ORF">BTJ39_23870</name>
</gene>
<dbReference type="OrthoDB" id="5574448at2"/>
<dbReference type="Pfam" id="PF02498">
    <property type="entry name" value="Bro-N"/>
    <property type="match status" value="1"/>
</dbReference>